<evidence type="ECO:0000313" key="2">
    <source>
        <dbReference type="EMBL" id="SUZ48008.1"/>
    </source>
</evidence>
<dbReference type="EMBL" id="UINC01000046">
    <property type="protein sequence ID" value="SUZ48008.1"/>
    <property type="molecule type" value="Genomic_DNA"/>
</dbReference>
<accession>A0A381N2W9</accession>
<dbReference type="AlphaFoldDB" id="A0A381N2W9"/>
<evidence type="ECO:0000259" key="1">
    <source>
        <dbReference type="Pfam" id="PF18935"/>
    </source>
</evidence>
<dbReference type="InterPro" id="IPR043738">
    <property type="entry name" value="DUF5683"/>
</dbReference>
<feature type="domain" description="DUF5683" evidence="1">
    <location>
        <begin position="150"/>
        <end position="261"/>
    </location>
</feature>
<proteinExistence type="predicted"/>
<gene>
    <name evidence="2" type="ORF">METZ01_LOCUS862</name>
</gene>
<organism evidence="2">
    <name type="scientific">marine metagenome</name>
    <dbReference type="NCBI Taxonomy" id="408172"/>
    <lineage>
        <taxon>unclassified sequences</taxon>
        <taxon>metagenomes</taxon>
        <taxon>ecological metagenomes</taxon>
    </lineage>
</organism>
<name>A0A381N2W9_9ZZZZ</name>
<protein>
    <recommendedName>
        <fullName evidence="1">DUF5683 domain-containing protein</fullName>
    </recommendedName>
</protein>
<reference evidence="2" key="1">
    <citation type="submission" date="2018-05" db="EMBL/GenBank/DDBJ databases">
        <authorList>
            <person name="Lanie J.A."/>
            <person name="Ng W.-L."/>
            <person name="Kazmierczak K.M."/>
            <person name="Andrzejewski T.M."/>
            <person name="Davidsen T.M."/>
            <person name="Wayne K.J."/>
            <person name="Tettelin H."/>
            <person name="Glass J.I."/>
            <person name="Rusch D."/>
            <person name="Podicherti R."/>
            <person name="Tsui H.-C.T."/>
            <person name="Winkler M.E."/>
        </authorList>
    </citation>
    <scope>NUCLEOTIDE SEQUENCE</scope>
</reference>
<sequence>MDSASIVQYGELFSSMSSQLQATPQMRVIDPEIVLSVVGQYSDLSDPEREIPDREIIISIGQELSADYVMYAGTKVEQYGSILTGEIISTRSGGTISTIQINILDVINVLEAESNIASWALIGEDPPYELMQPRRDLFPKHPKDIKEDKTPFGALWRSTVAPGWGQFYSNKRLPGFAFPSIEAVLFGVLFFNFSQYSSAVKNLQESSKLYDKETDPDEVLRLRKETIGYWNEHKSYNKAMINNGIMIGTVWAINAIHAYIAGPRPQNFIHGPEPYRSK</sequence>
<dbReference type="Pfam" id="PF18935">
    <property type="entry name" value="DUF5683"/>
    <property type="match status" value="1"/>
</dbReference>